<dbReference type="EMBL" id="LAZR01000165">
    <property type="protein sequence ID" value="KKN84934.1"/>
    <property type="molecule type" value="Genomic_DNA"/>
</dbReference>
<evidence type="ECO:0000313" key="1">
    <source>
        <dbReference type="EMBL" id="KKN84934.1"/>
    </source>
</evidence>
<proteinExistence type="predicted"/>
<protein>
    <submittedName>
        <fullName evidence="1">Uncharacterized protein</fullName>
    </submittedName>
</protein>
<gene>
    <name evidence="1" type="ORF">LCGC14_0284590</name>
</gene>
<name>A0A0F9U061_9ZZZZ</name>
<organism evidence="1">
    <name type="scientific">marine sediment metagenome</name>
    <dbReference type="NCBI Taxonomy" id="412755"/>
    <lineage>
        <taxon>unclassified sequences</taxon>
        <taxon>metagenomes</taxon>
        <taxon>ecological metagenomes</taxon>
    </lineage>
</organism>
<comment type="caution">
    <text evidence="1">The sequence shown here is derived from an EMBL/GenBank/DDBJ whole genome shotgun (WGS) entry which is preliminary data.</text>
</comment>
<accession>A0A0F9U061</accession>
<dbReference type="AlphaFoldDB" id="A0A0F9U061"/>
<reference evidence="1" key="1">
    <citation type="journal article" date="2015" name="Nature">
        <title>Complex archaea that bridge the gap between prokaryotes and eukaryotes.</title>
        <authorList>
            <person name="Spang A."/>
            <person name="Saw J.H."/>
            <person name="Jorgensen S.L."/>
            <person name="Zaremba-Niedzwiedzka K."/>
            <person name="Martijn J."/>
            <person name="Lind A.E."/>
            <person name="van Eijk R."/>
            <person name="Schleper C."/>
            <person name="Guy L."/>
            <person name="Ettema T.J."/>
        </authorList>
    </citation>
    <scope>NUCLEOTIDE SEQUENCE</scope>
</reference>
<sequence length="168" mass="19547">MAKDYDIAKPAGLCHGSNRELVPGEAFVAVLRESDGQLLREDYCLEYWQAHPCENDPSVVGTWRTHIPEPQQKKKLLIDNELLLNLFERLDGADEPARINFRYVLTLILMRKKLLVYDHMEKDGQGRDIWQLRVRGTDRMHEVIDPNLDEEQIAEVSDHLNEIMEEPI</sequence>